<accession>A0ACD5AKV1</accession>
<reference evidence="1" key="1">
    <citation type="journal article" date="2025" name="Int. J. Syst. Evol. Microbiol.">
        <title>Streptomyces citrinus sp. nov., with yellow diffusible pigment.</title>
        <authorList>
            <person name="He Y."/>
            <person name="Yang E."/>
            <person name="Xu J."/>
            <person name="Sun Y."/>
            <person name="Sun L."/>
        </authorList>
    </citation>
    <scope>NUCLEOTIDE SEQUENCE</scope>
    <source>
        <strain evidence="1">Q6</strain>
    </source>
</reference>
<keyword evidence="2" id="KW-1185">Reference proteome</keyword>
<sequence>MRHPEIDPARVTALVVGIERYRAGDTWRLPGPAHDALRFHTWLRERGVPERNILLHLAPVDDERPWPAHEPADHATLRDALVRELPARQGDFLWVWWGGHGVLDQDERIRLYCSDATADDRRNLDLESARRRLSSDSLTGFGRQTWVVDACQTFDERHGFPHSLPTEHLPAGGRTDVHEQALLLAATRGQRAVNDPERRTGLFSDLVLTSLARTGGGAAPDPVPLFADVRDLVEKEWSSGRTEQLPTLILNRPGHAETVRPRPVRAAGRGTLAALTRVVEALLAYPLAHSLDERQTLVLLLDPRLTAHMRRNPAPRPDLVAVVRAHGTRSDDLWTLYEAVTSLDDDPGRAAELRDAIEGLAAD</sequence>
<protein>
    <submittedName>
        <fullName evidence="1">Caspase family protein</fullName>
    </submittedName>
</protein>
<name>A0ACD5AKV1_9ACTN</name>
<dbReference type="Proteomes" id="UP001432251">
    <property type="component" value="Chromosome"/>
</dbReference>
<proteinExistence type="predicted"/>
<gene>
    <name evidence="1" type="ORF">V2W30_33745</name>
</gene>
<evidence type="ECO:0000313" key="1">
    <source>
        <dbReference type="EMBL" id="WWQ67807.1"/>
    </source>
</evidence>
<evidence type="ECO:0000313" key="2">
    <source>
        <dbReference type="Proteomes" id="UP001432251"/>
    </source>
</evidence>
<dbReference type="EMBL" id="CP146022">
    <property type="protein sequence ID" value="WWQ67807.1"/>
    <property type="molecule type" value="Genomic_DNA"/>
</dbReference>
<organism evidence="1 2">
    <name type="scientific">Streptomyces citrinus</name>
    <dbReference type="NCBI Taxonomy" id="3118173"/>
    <lineage>
        <taxon>Bacteria</taxon>
        <taxon>Bacillati</taxon>
        <taxon>Actinomycetota</taxon>
        <taxon>Actinomycetes</taxon>
        <taxon>Kitasatosporales</taxon>
        <taxon>Streptomycetaceae</taxon>
        <taxon>Streptomyces</taxon>
    </lineage>
</organism>